<dbReference type="InterPro" id="IPR020846">
    <property type="entry name" value="MFS_dom"/>
</dbReference>
<keyword evidence="8" id="KW-1185">Reference proteome</keyword>
<dbReference type="Proteomes" id="UP001597492">
    <property type="component" value="Unassembled WGS sequence"/>
</dbReference>
<comment type="caution">
    <text evidence="7">The sequence shown here is derived from an EMBL/GenBank/DDBJ whole genome shotgun (WGS) entry which is preliminary data.</text>
</comment>
<dbReference type="PROSITE" id="PS50850">
    <property type="entry name" value="MFS"/>
    <property type="match status" value="1"/>
</dbReference>
<feature type="transmembrane region" description="Helical" evidence="5">
    <location>
        <begin position="182"/>
        <end position="203"/>
    </location>
</feature>
<comment type="subcellular location">
    <subcellularLocation>
        <location evidence="1">Cell membrane</location>
        <topology evidence="1">Multi-pass membrane protein</topology>
    </subcellularLocation>
</comment>
<dbReference type="PANTHER" id="PTHR23501:SF197">
    <property type="entry name" value="COMD"/>
    <property type="match status" value="1"/>
</dbReference>
<evidence type="ECO:0000313" key="7">
    <source>
        <dbReference type="EMBL" id="MFD2757683.1"/>
    </source>
</evidence>
<feature type="transmembrane region" description="Helical" evidence="5">
    <location>
        <begin position="57"/>
        <end position="76"/>
    </location>
</feature>
<dbReference type="PRINTS" id="PR01036">
    <property type="entry name" value="TCRTETB"/>
</dbReference>
<feature type="transmembrane region" description="Helical" evidence="5">
    <location>
        <begin position="20"/>
        <end position="37"/>
    </location>
</feature>
<feature type="transmembrane region" description="Helical" evidence="5">
    <location>
        <begin position="117"/>
        <end position="137"/>
    </location>
</feature>
<gene>
    <name evidence="7" type="ORF">ACFSW7_04720</name>
</gene>
<evidence type="ECO:0000256" key="1">
    <source>
        <dbReference type="ARBA" id="ARBA00004651"/>
    </source>
</evidence>
<reference evidence="8" key="1">
    <citation type="journal article" date="2019" name="Int. J. Syst. Evol. Microbiol.">
        <title>The Global Catalogue of Microorganisms (GCM) 10K type strain sequencing project: providing services to taxonomists for standard genome sequencing and annotation.</title>
        <authorList>
            <consortium name="The Broad Institute Genomics Platform"/>
            <consortium name="The Broad Institute Genome Sequencing Center for Infectious Disease"/>
            <person name="Wu L."/>
            <person name="Ma J."/>
        </authorList>
    </citation>
    <scope>NUCLEOTIDE SEQUENCE [LARGE SCALE GENOMIC DNA]</scope>
    <source>
        <strain evidence="8">TISTR 1514</strain>
    </source>
</reference>
<feature type="transmembrane region" description="Helical" evidence="5">
    <location>
        <begin position="215"/>
        <end position="232"/>
    </location>
</feature>
<dbReference type="RefSeq" id="WP_019618324.1">
    <property type="nucleotide sequence ID" value="NZ_JBHUNE010000003.1"/>
</dbReference>
<feature type="transmembrane region" description="Helical" evidence="5">
    <location>
        <begin position="419"/>
        <end position="437"/>
    </location>
</feature>
<feature type="transmembrane region" description="Helical" evidence="5">
    <location>
        <begin position="376"/>
        <end position="398"/>
    </location>
</feature>
<dbReference type="SUPFAM" id="SSF103473">
    <property type="entry name" value="MFS general substrate transporter"/>
    <property type="match status" value="1"/>
</dbReference>
<protein>
    <submittedName>
        <fullName evidence="7">MDR family MFS transporter</fullName>
    </submittedName>
</protein>
<evidence type="ECO:0000256" key="2">
    <source>
        <dbReference type="ARBA" id="ARBA00022692"/>
    </source>
</evidence>
<dbReference type="PANTHER" id="PTHR23501">
    <property type="entry name" value="MAJOR FACILITATOR SUPERFAMILY"/>
    <property type="match status" value="1"/>
</dbReference>
<dbReference type="InterPro" id="IPR011701">
    <property type="entry name" value="MFS"/>
</dbReference>
<name>A0ABW5UW62_9MICO</name>
<evidence type="ECO:0000313" key="8">
    <source>
        <dbReference type="Proteomes" id="UP001597492"/>
    </source>
</evidence>
<keyword evidence="3 5" id="KW-1133">Transmembrane helix</keyword>
<dbReference type="CDD" id="cd17502">
    <property type="entry name" value="MFS_Azr1_MDR_like"/>
    <property type="match status" value="1"/>
</dbReference>
<evidence type="ECO:0000259" key="6">
    <source>
        <dbReference type="PROSITE" id="PS50850"/>
    </source>
</evidence>
<sequence length="562" mass="59638">MTTNPAHQPPTSQILTKRSIHLVLMSIVVSMFLSALNQTIVGTAMRTIADELGGLSLQAWVTTAFLIASTVSTPIYGKLSDVLGRRPLMLAAIVIFATGSVLSSFSQDMIQLAAFRAVQGLGAGGLMSLPLAILADMFAPKERARYQGLFMAAFGVASVAGPLIGGLFAGMTELLWIPGWRWVFLINVPLISIAFVLVSRFLHLPRKRAAPRIDYGGATLVALIVVPLILVAEQGAYWGWASVASISCYAIVAVAFVAFVFVERHMGRDALIPLRLFASRAFTISVLLSVLVGFAMFSVMTTLPLYIQVVMELSPTNAGLAQLPLIGSQLITSSVIGFVYARLNRAKWVVVACLVLLTVAFAVLGTLHYNDPLWKLYLPMVLFGASLGGLLQGLTLVLQNSVDASEMGVATSASSFFRSIGGTLGTGITFSLLFGTLTQTIPAALRSPQHAGPVADALAEHGKTPDTANARIVELLEGPSQQAAAAMNGDTSFLIGADDRLVAPFIDAFNNSLVFGYWLALVMVAAALVLSLALPNTRFRTASALQELHQRGDLGKSDSAAS</sequence>
<evidence type="ECO:0000256" key="4">
    <source>
        <dbReference type="ARBA" id="ARBA00023136"/>
    </source>
</evidence>
<accession>A0ABW5UW62</accession>
<feature type="transmembrane region" description="Helical" evidence="5">
    <location>
        <begin position="88"/>
        <end position="105"/>
    </location>
</feature>
<dbReference type="Gene3D" id="1.20.1720.10">
    <property type="entry name" value="Multidrug resistance protein D"/>
    <property type="match status" value="1"/>
</dbReference>
<dbReference type="Pfam" id="PF07690">
    <property type="entry name" value="MFS_1"/>
    <property type="match status" value="1"/>
</dbReference>
<feature type="transmembrane region" description="Helical" evidence="5">
    <location>
        <begin position="319"/>
        <end position="341"/>
    </location>
</feature>
<organism evidence="7 8">
    <name type="scientific">Gulosibacter faecalis</name>
    <dbReference type="NCBI Taxonomy" id="272240"/>
    <lineage>
        <taxon>Bacteria</taxon>
        <taxon>Bacillati</taxon>
        <taxon>Actinomycetota</taxon>
        <taxon>Actinomycetes</taxon>
        <taxon>Micrococcales</taxon>
        <taxon>Microbacteriaceae</taxon>
        <taxon>Gulosibacter</taxon>
    </lineage>
</organism>
<feature type="domain" description="Major facilitator superfamily (MFS) profile" evidence="6">
    <location>
        <begin position="23"/>
        <end position="538"/>
    </location>
</feature>
<feature type="transmembrane region" description="Helical" evidence="5">
    <location>
        <begin position="149"/>
        <end position="170"/>
    </location>
</feature>
<keyword evidence="2 5" id="KW-0812">Transmembrane</keyword>
<dbReference type="EMBL" id="JBHUNE010000003">
    <property type="protein sequence ID" value="MFD2757683.1"/>
    <property type="molecule type" value="Genomic_DNA"/>
</dbReference>
<feature type="transmembrane region" description="Helical" evidence="5">
    <location>
        <begin position="238"/>
        <end position="262"/>
    </location>
</feature>
<feature type="transmembrane region" description="Helical" evidence="5">
    <location>
        <begin position="282"/>
        <end position="307"/>
    </location>
</feature>
<proteinExistence type="predicted"/>
<dbReference type="InterPro" id="IPR036259">
    <property type="entry name" value="MFS_trans_sf"/>
</dbReference>
<feature type="transmembrane region" description="Helical" evidence="5">
    <location>
        <begin position="348"/>
        <end position="370"/>
    </location>
</feature>
<evidence type="ECO:0000256" key="3">
    <source>
        <dbReference type="ARBA" id="ARBA00022989"/>
    </source>
</evidence>
<keyword evidence="4 5" id="KW-0472">Membrane</keyword>
<feature type="transmembrane region" description="Helical" evidence="5">
    <location>
        <begin position="515"/>
        <end position="534"/>
    </location>
</feature>
<dbReference type="Gene3D" id="1.20.1250.20">
    <property type="entry name" value="MFS general substrate transporter like domains"/>
    <property type="match status" value="1"/>
</dbReference>
<evidence type="ECO:0000256" key="5">
    <source>
        <dbReference type="SAM" id="Phobius"/>
    </source>
</evidence>